<gene>
    <name evidence="1" type="ORF">V1517DRAFT_370067</name>
</gene>
<comment type="caution">
    <text evidence="1">The sequence shown here is derived from an EMBL/GenBank/DDBJ whole genome shotgun (WGS) entry which is preliminary data.</text>
</comment>
<organism evidence="1 2">
    <name type="scientific">Lipomyces orientalis</name>
    <dbReference type="NCBI Taxonomy" id="1233043"/>
    <lineage>
        <taxon>Eukaryota</taxon>
        <taxon>Fungi</taxon>
        <taxon>Dikarya</taxon>
        <taxon>Ascomycota</taxon>
        <taxon>Saccharomycotina</taxon>
        <taxon>Lipomycetes</taxon>
        <taxon>Lipomycetales</taxon>
        <taxon>Lipomycetaceae</taxon>
        <taxon>Lipomyces</taxon>
    </lineage>
</organism>
<dbReference type="Proteomes" id="UP001489719">
    <property type="component" value="Unassembled WGS sequence"/>
</dbReference>
<sequence length="300" mass="33535">MSAVDMEKFRQRTLIEHSELLDTVRRPISPDPQIEIQASRSEYERVQEILEEEGAKFPRLQYDGVRQAAIVSAAPSSPSPLHGVMIGQLLRNISRAVDKTPGLDENIRDRLSSTHDYRNAKDTGDTSTTKNLDGAVSHCGWPHVDDCSRSGSDAVPCSLRAAVSFSVCALRYRVGIAMAAIQEIKRALRTQLQASSFGPLKIGEDIWFDKVTSVVLETYRLEDETSLPDTLLNPTQSFKIVDDGRFVGDEVPANLAELTLGDCIPTYILRGNYIAATSVNFFHQDWFERRVEDKHEVQQV</sequence>
<evidence type="ECO:0000313" key="1">
    <source>
        <dbReference type="EMBL" id="KAK9318996.1"/>
    </source>
</evidence>
<dbReference type="EMBL" id="MU970247">
    <property type="protein sequence ID" value="KAK9318996.1"/>
    <property type="molecule type" value="Genomic_DNA"/>
</dbReference>
<reference evidence="2" key="1">
    <citation type="journal article" date="2024" name="Front. Bioeng. Biotechnol.">
        <title>Genome-scale model development and genomic sequencing of the oleaginous clade Lipomyces.</title>
        <authorList>
            <person name="Czajka J.J."/>
            <person name="Han Y."/>
            <person name="Kim J."/>
            <person name="Mondo S.J."/>
            <person name="Hofstad B.A."/>
            <person name="Robles A."/>
            <person name="Haridas S."/>
            <person name="Riley R."/>
            <person name="LaButti K."/>
            <person name="Pangilinan J."/>
            <person name="Andreopoulos W."/>
            <person name="Lipzen A."/>
            <person name="Yan J."/>
            <person name="Wang M."/>
            <person name="Ng V."/>
            <person name="Grigoriev I.V."/>
            <person name="Spatafora J.W."/>
            <person name="Magnuson J.K."/>
            <person name="Baker S.E."/>
            <person name="Pomraning K.R."/>
        </authorList>
    </citation>
    <scope>NUCLEOTIDE SEQUENCE [LARGE SCALE GENOMIC DNA]</scope>
    <source>
        <strain evidence="2">CBS 10300</strain>
    </source>
</reference>
<proteinExistence type="predicted"/>
<evidence type="ECO:0000313" key="2">
    <source>
        <dbReference type="Proteomes" id="UP001489719"/>
    </source>
</evidence>
<protein>
    <submittedName>
        <fullName evidence="1">Uncharacterized protein</fullName>
    </submittedName>
</protein>
<name>A0ACC3TDZ1_9ASCO</name>
<accession>A0ACC3TDZ1</accession>
<keyword evidence="2" id="KW-1185">Reference proteome</keyword>